<comment type="caution">
    <text evidence="2">The sequence shown here is derived from an EMBL/GenBank/DDBJ whole genome shotgun (WGS) entry which is preliminary data.</text>
</comment>
<gene>
    <name evidence="2" type="ORF">C4561_03995</name>
</gene>
<evidence type="ECO:0000313" key="2">
    <source>
        <dbReference type="EMBL" id="RJR26911.1"/>
    </source>
</evidence>
<sequence length="170" mass="20189">MRKKMISFLRQKSEKYHMSIHAVLGVMSGLAIKSIYPESNLNKMLALGFLANILPDIDHLFYFLWYGAKSDYTRTVKKYIADREIKALVAYLKRNHKYNTGIYSHNLMTLLFVLLLFWLAGLTRDSPSLSVVFLSWSLHYMYDIVEDFLFFKEINPNWFLRFNIKRKNEN</sequence>
<organism evidence="2 3">
    <name type="scientific">candidate division WWE3 bacterium</name>
    <dbReference type="NCBI Taxonomy" id="2053526"/>
    <lineage>
        <taxon>Bacteria</taxon>
        <taxon>Katanobacteria</taxon>
    </lineage>
</organism>
<keyword evidence="2" id="KW-0378">Hydrolase</keyword>
<keyword evidence="1" id="KW-0812">Transmembrane</keyword>
<keyword evidence="1" id="KW-0472">Membrane</keyword>
<reference evidence="2 3" key="1">
    <citation type="journal article" date="2017" name="ISME J.">
        <title>Energy and carbon metabolisms in a deep terrestrial subsurface fluid microbial community.</title>
        <authorList>
            <person name="Momper L."/>
            <person name="Jungbluth S.P."/>
            <person name="Lee M.D."/>
            <person name="Amend J.P."/>
        </authorList>
    </citation>
    <scope>NUCLEOTIDE SEQUENCE [LARGE SCALE GENOMIC DNA]</scope>
    <source>
        <strain evidence="2">SURF_46</strain>
    </source>
</reference>
<feature type="transmembrane region" description="Helical" evidence="1">
    <location>
        <begin position="48"/>
        <end position="68"/>
    </location>
</feature>
<protein>
    <submittedName>
        <fullName evidence="2">Metal-dependent hydrolase</fullName>
    </submittedName>
</protein>
<dbReference type="InterPro" id="IPR007404">
    <property type="entry name" value="YdjM-like"/>
</dbReference>
<keyword evidence="1" id="KW-1133">Transmembrane helix</keyword>
<dbReference type="Proteomes" id="UP000265540">
    <property type="component" value="Unassembled WGS sequence"/>
</dbReference>
<dbReference type="AlphaFoldDB" id="A0A3A4ZCG3"/>
<proteinExistence type="predicted"/>
<feature type="transmembrane region" description="Helical" evidence="1">
    <location>
        <begin position="20"/>
        <end position="36"/>
    </location>
</feature>
<dbReference type="GO" id="GO:0016787">
    <property type="term" value="F:hydrolase activity"/>
    <property type="evidence" value="ECO:0007669"/>
    <property type="project" value="UniProtKB-KW"/>
</dbReference>
<dbReference type="Pfam" id="PF04307">
    <property type="entry name" value="YdjM"/>
    <property type="match status" value="1"/>
</dbReference>
<name>A0A3A4ZCG3_UNCKA</name>
<accession>A0A3A4ZCG3</accession>
<evidence type="ECO:0000256" key="1">
    <source>
        <dbReference type="SAM" id="Phobius"/>
    </source>
</evidence>
<dbReference type="EMBL" id="QZJF01000017">
    <property type="protein sequence ID" value="RJR26911.1"/>
    <property type="molecule type" value="Genomic_DNA"/>
</dbReference>
<feature type="transmembrane region" description="Helical" evidence="1">
    <location>
        <begin position="102"/>
        <end position="121"/>
    </location>
</feature>
<evidence type="ECO:0000313" key="3">
    <source>
        <dbReference type="Proteomes" id="UP000265540"/>
    </source>
</evidence>